<dbReference type="AlphaFoldDB" id="A0A8R1E4A1"/>
<sequence length="441" mass="49679">MELQRKRSFNTSTVSHDFRKEYKGSFLEKKCMKQRKEQKSSKSIGLRSIAGWFLTKAKKSGAGTASTTMAVAPKSPAPVATKTTVKGQMVTVQEKSPSHFDRIPNELLFEILNHCKSEPTTVNAARRVSRRFNACMSHVADVNVNDLSRLVITGLGRKGVEMRWVSYVGQKTKVTVVPWSVIRSQKPGVFEFNFKRFAIQRILLKNIPLSDDLVDFLRHQLQFSDLSKLLQLSLTQVDFSPSNCLSLHRFLAPLTKSLEIFEITQCTGMRADSVTDEHLAQLNAATVRRIAIDGVRFAGGATRQLDIGDGALRRFARLGAFPTMILDRCAVTTNTVCDYTKEWFEQCNESEKQLRSQVCTVKRCPRVKGSQFEAECRRRGLRCKNRRGSGSLTLYNVQEENTKREFTIALAALEEKEMAEKLKISTDSQQPQMNLLAVPSA</sequence>
<dbReference type="EnsemblMetazoa" id="CJA19403.1">
    <property type="protein sequence ID" value="CJA19403.1"/>
    <property type="gene ID" value="WBGene00138608"/>
</dbReference>
<evidence type="ECO:0000313" key="2">
    <source>
        <dbReference type="Proteomes" id="UP000005237"/>
    </source>
</evidence>
<proteinExistence type="predicted"/>
<reference evidence="2" key="1">
    <citation type="submission" date="2010-08" db="EMBL/GenBank/DDBJ databases">
        <authorList>
            <consortium name="Caenorhabditis japonica Sequencing Consortium"/>
            <person name="Wilson R.K."/>
        </authorList>
    </citation>
    <scope>NUCLEOTIDE SEQUENCE [LARGE SCALE GENOMIC DNA]</scope>
    <source>
        <strain evidence="2">DF5081</strain>
    </source>
</reference>
<dbReference type="Proteomes" id="UP000005237">
    <property type="component" value="Unassembled WGS sequence"/>
</dbReference>
<reference evidence="1" key="2">
    <citation type="submission" date="2022-06" db="UniProtKB">
        <authorList>
            <consortium name="EnsemblMetazoa"/>
        </authorList>
    </citation>
    <scope>IDENTIFICATION</scope>
    <source>
        <strain evidence="1">DF5081</strain>
    </source>
</reference>
<accession>A0A8R1E4A1</accession>
<keyword evidence="2" id="KW-1185">Reference proteome</keyword>
<organism evidence="1 2">
    <name type="scientific">Caenorhabditis japonica</name>
    <dbReference type="NCBI Taxonomy" id="281687"/>
    <lineage>
        <taxon>Eukaryota</taxon>
        <taxon>Metazoa</taxon>
        <taxon>Ecdysozoa</taxon>
        <taxon>Nematoda</taxon>
        <taxon>Chromadorea</taxon>
        <taxon>Rhabditida</taxon>
        <taxon>Rhabditina</taxon>
        <taxon>Rhabditomorpha</taxon>
        <taxon>Rhabditoidea</taxon>
        <taxon>Rhabditidae</taxon>
        <taxon>Peloderinae</taxon>
        <taxon>Caenorhabditis</taxon>
    </lineage>
</organism>
<evidence type="ECO:0000313" key="1">
    <source>
        <dbReference type="EnsemblMetazoa" id="CJA19403.1"/>
    </source>
</evidence>
<dbReference type="InterPro" id="IPR036047">
    <property type="entry name" value="F-box-like_dom_sf"/>
</dbReference>
<dbReference type="SUPFAM" id="SSF81383">
    <property type="entry name" value="F-box domain"/>
    <property type="match status" value="1"/>
</dbReference>
<dbReference type="OMA" id="ICTVKRC"/>
<name>A0A8R1E4A1_CAEJA</name>
<protein>
    <submittedName>
        <fullName evidence="1">F-box domain-containing protein</fullName>
    </submittedName>
</protein>